<dbReference type="PANTHER" id="PTHR10161:SF14">
    <property type="entry name" value="TARTRATE-RESISTANT ACID PHOSPHATASE TYPE 5"/>
    <property type="match status" value="1"/>
</dbReference>
<sequence>MSSPYAQQTSLQPVTINEEAVDVAAVEEVSSNGKRKCLIIAGVALVVAAAIGTTVGVLVAKNNTSSTSAGGEGNAGGGGKTKPGSGSSAGVTTAPGTATTATPGSTPASTASAVNPTSDPNTQTPVLTMLAIGDWGGTTGKASGTPGSCCVLYKTTGQINTSLPRYKVDYYSQMYIAALLGQSAKALSPVRVLGHGDNFYWNGVGSADVAYRFQTTFEDVYNDPALAGVPWINVAGNHDIGGSSFICGDKDNAFVECASTAEMLSFLNERFNLQAKYVSPNQNRWVLKDHYYVERVSKGGVSVDIFNVDTNYADSHGARQVCCQCYGYSTKYGYDQSQCNNVDAGDKACAGGNADMYNTCMATITGWATDSLKQATRDIAASTADFKIINTHYSPHYHMSPPKMQAWYDLCKAGNVQVWFNGHTHGFNHDIATWGTHFFENGGGGGIVTETSSGVKSATVNNEWIAAGNPYGYFELSFTKEWLKVQFATFDNSWVFAGTNLDATTPGGIARGHCWYIPSSNYTATGALGVECKSSINTPIGAPIRR</sequence>
<dbReference type="Pfam" id="PF00149">
    <property type="entry name" value="Metallophos"/>
    <property type="match status" value="1"/>
</dbReference>
<dbReference type="InterPro" id="IPR029052">
    <property type="entry name" value="Metallo-depent_PP-like"/>
</dbReference>
<proteinExistence type="predicted"/>
<feature type="compositionally biased region" description="Low complexity" evidence="3">
    <location>
        <begin position="82"/>
        <end position="114"/>
    </location>
</feature>
<dbReference type="InterPro" id="IPR051558">
    <property type="entry name" value="Metallophosphoesterase_PAP"/>
</dbReference>
<keyword evidence="4" id="KW-0472">Membrane</keyword>
<feature type="domain" description="Calcineurin-like phosphoesterase" evidence="5">
    <location>
        <begin position="176"/>
        <end position="426"/>
    </location>
</feature>
<dbReference type="EMBL" id="JNBR01000344">
    <property type="protein sequence ID" value="OQR94960.1"/>
    <property type="molecule type" value="Genomic_DNA"/>
</dbReference>
<evidence type="ECO:0000256" key="4">
    <source>
        <dbReference type="SAM" id="Phobius"/>
    </source>
</evidence>
<feature type="region of interest" description="Disordered" evidence="3">
    <location>
        <begin position="64"/>
        <end position="123"/>
    </location>
</feature>
<comment type="caution">
    <text evidence="6">The sequence shown here is derived from an EMBL/GenBank/DDBJ whole genome shotgun (WGS) entry which is preliminary data.</text>
</comment>
<keyword evidence="2" id="KW-0378">Hydrolase</keyword>
<evidence type="ECO:0000256" key="1">
    <source>
        <dbReference type="ARBA" id="ARBA00022729"/>
    </source>
</evidence>
<keyword evidence="4" id="KW-1133">Transmembrane helix</keyword>
<dbReference type="InterPro" id="IPR004843">
    <property type="entry name" value="Calcineurin-like_PHP"/>
</dbReference>
<dbReference type="Proteomes" id="UP000243579">
    <property type="component" value="Unassembled WGS sequence"/>
</dbReference>
<name>A0A1V9ZAR8_ACHHY</name>
<dbReference type="GO" id="GO:0016787">
    <property type="term" value="F:hydrolase activity"/>
    <property type="evidence" value="ECO:0007669"/>
    <property type="project" value="UniProtKB-KW"/>
</dbReference>
<evidence type="ECO:0000313" key="7">
    <source>
        <dbReference type="Proteomes" id="UP000243579"/>
    </source>
</evidence>
<evidence type="ECO:0000259" key="5">
    <source>
        <dbReference type="Pfam" id="PF00149"/>
    </source>
</evidence>
<dbReference type="AlphaFoldDB" id="A0A1V9ZAR8"/>
<accession>A0A1V9ZAR8</accession>
<dbReference type="Gene3D" id="3.60.21.10">
    <property type="match status" value="1"/>
</dbReference>
<feature type="transmembrane region" description="Helical" evidence="4">
    <location>
        <begin position="37"/>
        <end position="59"/>
    </location>
</feature>
<organism evidence="6 7">
    <name type="scientific">Achlya hypogyna</name>
    <name type="common">Oomycete</name>
    <name type="synonym">Protoachlya hypogyna</name>
    <dbReference type="NCBI Taxonomy" id="1202772"/>
    <lineage>
        <taxon>Eukaryota</taxon>
        <taxon>Sar</taxon>
        <taxon>Stramenopiles</taxon>
        <taxon>Oomycota</taxon>
        <taxon>Saprolegniomycetes</taxon>
        <taxon>Saprolegniales</taxon>
        <taxon>Achlyaceae</taxon>
        <taxon>Achlya</taxon>
    </lineage>
</organism>
<evidence type="ECO:0000313" key="6">
    <source>
        <dbReference type="EMBL" id="OQR94960.1"/>
    </source>
</evidence>
<gene>
    <name evidence="6" type="ORF">ACHHYP_00790</name>
</gene>
<dbReference type="PANTHER" id="PTHR10161">
    <property type="entry name" value="TARTRATE-RESISTANT ACID PHOSPHATASE TYPE 5"/>
    <property type="match status" value="1"/>
</dbReference>
<reference evidence="6 7" key="1">
    <citation type="journal article" date="2014" name="Genome Biol. Evol.">
        <title>The secreted proteins of Achlya hypogyna and Thraustotheca clavata identify the ancestral oomycete secretome and reveal gene acquisitions by horizontal gene transfer.</title>
        <authorList>
            <person name="Misner I."/>
            <person name="Blouin N."/>
            <person name="Leonard G."/>
            <person name="Richards T.A."/>
            <person name="Lane C.E."/>
        </authorList>
    </citation>
    <scope>NUCLEOTIDE SEQUENCE [LARGE SCALE GENOMIC DNA]</scope>
    <source>
        <strain evidence="6 7">ATCC 48635</strain>
    </source>
</reference>
<keyword evidence="1" id="KW-0732">Signal</keyword>
<keyword evidence="7" id="KW-1185">Reference proteome</keyword>
<evidence type="ECO:0000256" key="3">
    <source>
        <dbReference type="SAM" id="MobiDB-lite"/>
    </source>
</evidence>
<evidence type="ECO:0000256" key="2">
    <source>
        <dbReference type="ARBA" id="ARBA00022801"/>
    </source>
</evidence>
<dbReference type="OrthoDB" id="411211at2759"/>
<dbReference type="SUPFAM" id="SSF56300">
    <property type="entry name" value="Metallo-dependent phosphatases"/>
    <property type="match status" value="1"/>
</dbReference>
<protein>
    <submittedName>
        <fullName evidence="6">Calcineurin-like phosphoesterase</fullName>
    </submittedName>
</protein>
<feature type="compositionally biased region" description="Gly residues" evidence="3">
    <location>
        <begin position="70"/>
        <end position="81"/>
    </location>
</feature>
<dbReference type="STRING" id="1202772.A0A1V9ZAR8"/>
<keyword evidence="4" id="KW-0812">Transmembrane</keyword>